<evidence type="ECO:0000259" key="1">
    <source>
        <dbReference type="Pfam" id="PF04909"/>
    </source>
</evidence>
<dbReference type="STRING" id="94624.Bpet3816"/>
<dbReference type="PANTHER" id="PTHR35563">
    <property type="entry name" value="BARREL METAL-DEPENDENT HYDROLASE, PUTATIVE (AFU_ORTHOLOGUE AFUA_1G16240)-RELATED"/>
    <property type="match status" value="1"/>
</dbReference>
<dbReference type="SUPFAM" id="SSF51556">
    <property type="entry name" value="Metallo-dependent hydrolases"/>
    <property type="match status" value="1"/>
</dbReference>
<accession>A9I3E2</accession>
<dbReference type="KEGG" id="bpt:Bpet3816"/>
<dbReference type="eggNOG" id="COG3618">
    <property type="taxonomic scope" value="Bacteria"/>
</dbReference>
<dbReference type="InterPro" id="IPR032466">
    <property type="entry name" value="Metal_Hydrolase"/>
</dbReference>
<keyword evidence="3" id="KW-1185">Reference proteome</keyword>
<keyword evidence="2" id="KW-0378">Hydrolase</keyword>
<dbReference type="Pfam" id="PF04909">
    <property type="entry name" value="Amidohydro_2"/>
    <property type="match status" value="1"/>
</dbReference>
<evidence type="ECO:0000313" key="2">
    <source>
        <dbReference type="EMBL" id="CAP44161.1"/>
    </source>
</evidence>
<reference evidence="2 3" key="1">
    <citation type="journal article" date="2008" name="BMC Genomics">
        <title>The missing link: Bordetella petrii is endowed with both the metabolic versatility of environmental bacteria and virulence traits of pathogenic Bordetellae.</title>
        <authorList>
            <person name="Gross R."/>
            <person name="Guzman C.A."/>
            <person name="Sebaihia M."/>
            <person name="Martins Dos Santos V.A."/>
            <person name="Pieper D.H."/>
            <person name="Koebnik R."/>
            <person name="Lechner M."/>
            <person name="Bartels D."/>
            <person name="Buhrmester J."/>
            <person name="Choudhuri J.V."/>
            <person name="Ebensen T."/>
            <person name="Gaigalat L."/>
            <person name="Herrmann S."/>
            <person name="Khachane A.N."/>
            <person name="Larisch C."/>
            <person name="Link S."/>
            <person name="Linke B."/>
            <person name="Meyer F."/>
            <person name="Mormann S."/>
            <person name="Nakunst D."/>
            <person name="Rueckert C."/>
            <person name="Schneiker-Bekel S."/>
            <person name="Schulze K."/>
            <person name="Vorhoelter F.J."/>
            <person name="Yevsa T."/>
            <person name="Engle J.T."/>
            <person name="Goldman W.E."/>
            <person name="Puehler A."/>
            <person name="Goebel U.B."/>
            <person name="Goesmann A."/>
            <person name="Bloecker H."/>
            <person name="Kaiser O."/>
            <person name="Martinez-Arias R."/>
        </authorList>
    </citation>
    <scope>NUCLEOTIDE SEQUENCE [LARGE SCALE GENOMIC DNA]</scope>
    <source>
        <strain evidence="3">ATCC BAA-461 / DSM 12804 / CCUG 43448 / CIP 107267 / Se-1111R</strain>
    </source>
</reference>
<sequence>MTTPPNAALPRRWPLPAGGCDCHIHIYDLDRHPLPQASPVSPPRATWSDYLALRARLGLSRCVIVQPMGYGFNNACTLSALRAARGSARAIVSMPAHASDAELARWARAGVVGVRFQMVPGSGSLLSWADLPGVARRIAALDWHINLQLDGRTLPDREALLARLPCRVVIDHVGKFLEPVPTRHRAFASLLRLLDTGKVWVKLSAMYETSHAGAPAYQDVGRLAEALVRHNPERCLWASNWPHPGQFERPDDRGLLALLDAWCPSASVRDQILEGNPAQLYGF</sequence>
<organism evidence="2 3">
    <name type="scientific">Bordetella petrii (strain ATCC BAA-461 / DSM 12804 / CCUG 43448 / CIP 107267 / Se-1111R)</name>
    <dbReference type="NCBI Taxonomy" id="340100"/>
    <lineage>
        <taxon>Bacteria</taxon>
        <taxon>Pseudomonadati</taxon>
        <taxon>Pseudomonadota</taxon>
        <taxon>Betaproteobacteria</taxon>
        <taxon>Burkholderiales</taxon>
        <taxon>Alcaligenaceae</taxon>
        <taxon>Bordetella</taxon>
    </lineage>
</organism>
<dbReference type="InterPro" id="IPR006680">
    <property type="entry name" value="Amidohydro-rel"/>
</dbReference>
<dbReference type="PANTHER" id="PTHR35563:SF2">
    <property type="entry name" value="BARREL METAL-DEPENDENT HYDROLASE, PUTATIVE (AFU_ORTHOLOGUE AFUA_1G16240)-RELATED"/>
    <property type="match status" value="1"/>
</dbReference>
<dbReference type="InterPro" id="IPR052358">
    <property type="entry name" value="Aro_Compnd_Degr_Hydrolases"/>
</dbReference>
<evidence type="ECO:0000313" key="3">
    <source>
        <dbReference type="Proteomes" id="UP000001225"/>
    </source>
</evidence>
<dbReference type="AlphaFoldDB" id="A9I3E2"/>
<dbReference type="GO" id="GO:0016787">
    <property type="term" value="F:hydrolase activity"/>
    <property type="evidence" value="ECO:0007669"/>
    <property type="project" value="UniProtKB-KW"/>
</dbReference>
<dbReference type="Proteomes" id="UP000001225">
    <property type="component" value="Chromosome"/>
</dbReference>
<protein>
    <submittedName>
        <fullName evidence="2">2-pyrone-4,6-dicarboxylic acid hydrolase</fullName>
    </submittedName>
</protein>
<dbReference type="EMBL" id="AM902716">
    <property type="protein sequence ID" value="CAP44161.1"/>
    <property type="molecule type" value="Genomic_DNA"/>
</dbReference>
<dbReference type="Gene3D" id="3.20.20.140">
    <property type="entry name" value="Metal-dependent hydrolases"/>
    <property type="match status" value="1"/>
</dbReference>
<proteinExistence type="predicted"/>
<feature type="domain" description="Amidohydrolase-related" evidence="1">
    <location>
        <begin position="20"/>
        <end position="283"/>
    </location>
</feature>
<name>A9I3E2_BORPD</name>
<gene>
    <name evidence="2" type="ordered locus">Bpet3816</name>
</gene>